<geneLocation type="plasmid" evidence="1 2">
    <name>pXO1</name>
</geneLocation>
<protein>
    <submittedName>
        <fullName evidence="1">Uncharacterized protein</fullName>
    </submittedName>
</protein>
<dbReference type="Proteomes" id="UP000000594">
    <property type="component" value="Plasmid pXO1"/>
</dbReference>
<evidence type="ECO:0000313" key="1">
    <source>
        <dbReference type="EMBL" id="AAT28762.2"/>
    </source>
</evidence>
<accession>Q6EZZ5</accession>
<reference evidence="1 2" key="1">
    <citation type="journal article" date="2009" name="J. Bacteriol.">
        <title>The complete genome sequence of Bacillus anthracis Ames 'Ancestor'.</title>
        <authorList>
            <person name="Ravel J."/>
            <person name="Jiang L."/>
            <person name="Stanley S.T."/>
            <person name="Wilson M.R."/>
            <person name="Decker R.S."/>
            <person name="Read T.D."/>
            <person name="Worsham P."/>
            <person name="Keim P.S."/>
            <person name="Salzberg S.L."/>
            <person name="Fraser-Liggett C.M."/>
            <person name="Rasko D.A."/>
        </authorList>
    </citation>
    <scope>NUCLEOTIDE SEQUENCE [LARGE SCALE GENOMIC DNA]</scope>
    <source>
        <strain evidence="2">Ames ancestor</strain>
        <plasmid evidence="2">pXO1</plasmid>
    </source>
</reference>
<dbReference type="AlphaFoldDB" id="Q6EZZ5"/>
<proteinExistence type="predicted"/>
<organism evidence="1 2">
    <name type="scientific">Bacillus anthracis</name>
    <name type="common">anthrax bacterium</name>
    <dbReference type="NCBI Taxonomy" id="1392"/>
    <lineage>
        <taxon>Bacteria</taxon>
        <taxon>Bacillati</taxon>
        <taxon>Bacillota</taxon>
        <taxon>Bacilli</taxon>
        <taxon>Bacillales</taxon>
        <taxon>Bacillaceae</taxon>
        <taxon>Bacillus</taxon>
        <taxon>Bacillus cereus group</taxon>
    </lineage>
</organism>
<dbReference type="HOGENOM" id="CLU_3339433_0_0_9"/>
<keyword evidence="1" id="KW-0614">Plasmid</keyword>
<evidence type="ECO:0000313" key="2">
    <source>
        <dbReference type="Proteomes" id="UP000000594"/>
    </source>
</evidence>
<gene>
    <name evidence="1" type="ordered locus">GBAA_pXO1_0021</name>
</gene>
<name>Q6EZZ5_BACAN</name>
<dbReference type="EMBL" id="AE017336">
    <property type="protein sequence ID" value="AAT28762.2"/>
    <property type="molecule type" value="Genomic_DNA"/>
</dbReference>
<keyword evidence="2" id="KW-1185">Reference proteome</keyword>
<dbReference type="KEGG" id="bar:GBAA_pXO1_0021"/>
<sequence>MRVKKLLFYISVAYYLVKVRKMGKMLPVLQKEYATRENK</sequence>